<dbReference type="Pfam" id="PF02369">
    <property type="entry name" value="Big_1"/>
    <property type="match status" value="1"/>
</dbReference>
<dbReference type="Gene3D" id="2.60.40.10">
    <property type="entry name" value="Immunoglobulins"/>
    <property type="match status" value="1"/>
</dbReference>
<dbReference type="InterPro" id="IPR010916">
    <property type="entry name" value="TonB_box_CS"/>
</dbReference>
<dbReference type="AlphaFoldDB" id="A0A6J6E922"/>
<evidence type="ECO:0000313" key="3">
    <source>
        <dbReference type="EMBL" id="CAB4570783.1"/>
    </source>
</evidence>
<feature type="domain" description="Big-1" evidence="2">
    <location>
        <begin position="565"/>
        <end position="641"/>
    </location>
</feature>
<name>A0A6J6E922_9ZZZZ</name>
<dbReference type="InterPro" id="IPR003344">
    <property type="entry name" value="Big_1_dom"/>
</dbReference>
<evidence type="ECO:0000259" key="2">
    <source>
        <dbReference type="Pfam" id="PF02369"/>
    </source>
</evidence>
<dbReference type="SUPFAM" id="SSF49373">
    <property type="entry name" value="Invasin/intimin cell-adhesion fragments"/>
    <property type="match status" value="1"/>
</dbReference>
<protein>
    <submittedName>
        <fullName evidence="3">Unannotated protein</fullName>
    </submittedName>
</protein>
<reference evidence="3" key="1">
    <citation type="submission" date="2020-05" db="EMBL/GenBank/DDBJ databases">
        <authorList>
            <person name="Chiriac C."/>
            <person name="Salcher M."/>
            <person name="Ghai R."/>
            <person name="Kavagutti S V."/>
        </authorList>
    </citation>
    <scope>NUCLEOTIDE SEQUENCE</scope>
</reference>
<dbReference type="PROSITE" id="PS00430">
    <property type="entry name" value="TONB_DEPENDENT_REC_1"/>
    <property type="match status" value="1"/>
</dbReference>
<accession>A0A6J6E922</accession>
<proteinExistence type="inferred from homology"/>
<sequence length="869" mass="83563">MSTKTTFKRVALVAVASLGFGVLTSVAPASAAVVAATGVTAATPGPLRVGQATTVRFAITHAAAAAGTDTMTVTATLSSKPDLSVATDVVDLNAGGASSVTIARLGNKFENGTFASNPSASATKSTGVMAVATTDATTNYVDVVITPDVAGTYTLLLSTGNSTFTAGDKNAVVTMTTAGAPATAAISSIGSTIAVGGSTGSVLKITLKDAAGNATKLAANETIDLAVTTGDALFVTGGLATVSLGTSDFATGTAWTNIKNATAANASVVTLTGGGVLGSTSTLTTTLAISSSVAANVATGPAAVWQQGTGVATTGFALTTTTLKVSSTATSQSIGVKSLTANGTAGETTATAADTIILTVTDTTGAITGKEGAAYQALVTQAGGGATISSALTVTATLGAVSGTTGTSHTYTVAAAGITVTAGALTVSAETPASTTTGAISPAIVNAATGSTMTFTSKIVDQFGVAFPGAAVTATVTAGRNAGKTLAMVSDASGFVSYTLTDTGTTGTSDTVSFAGGTTVTATVNYGVATVSTATITGGNTTAGVTDVTKTERDINAGDGANLSTYGFTVTVKDATGGLLTGLPVAWTVSDATKLAVTSITANGYTGAAGTHTAQVYGWVAGTYTVTATVGGKTATAEVTFAQTAAGEERTVSATVSGPMVTAKVVDRFGNPVPGVTVYATKTGTGYFGSGVTRTSGATAANGTVEFVVAGGSADVTVSTINPASAAGAFGSGQTSAPKGYLANSTTAAGLALLAITASKAGTANTVETGVGASFDAAGVASATVSVDIPDTAQAASDAAAEATDAANAATDAANAAAEAADAATAAAQDAADAVAALSTQVSEMVNALKKQITALTNLVIKIQKKVRA</sequence>
<organism evidence="3">
    <name type="scientific">freshwater metagenome</name>
    <dbReference type="NCBI Taxonomy" id="449393"/>
    <lineage>
        <taxon>unclassified sequences</taxon>
        <taxon>metagenomes</taxon>
        <taxon>ecological metagenomes</taxon>
    </lineage>
</organism>
<gene>
    <name evidence="3" type="ORF">UFOPK1689_00652</name>
</gene>
<dbReference type="InterPro" id="IPR013783">
    <property type="entry name" value="Ig-like_fold"/>
</dbReference>
<dbReference type="InterPro" id="IPR008964">
    <property type="entry name" value="Invasin/intimin_cell_adhesion"/>
</dbReference>
<dbReference type="EMBL" id="CAEZTN010000015">
    <property type="protein sequence ID" value="CAB4570783.1"/>
    <property type="molecule type" value="Genomic_DNA"/>
</dbReference>
<evidence type="ECO:0000256" key="1">
    <source>
        <dbReference type="ARBA" id="ARBA00010116"/>
    </source>
</evidence>
<comment type="similarity">
    <text evidence="1">Belongs to the intimin/invasin family.</text>
</comment>